<keyword evidence="6 7" id="KW-0472">Membrane</keyword>
<dbReference type="Pfam" id="PF01914">
    <property type="entry name" value="MarC"/>
    <property type="match status" value="1"/>
</dbReference>
<keyword evidence="9" id="KW-1185">Reference proteome</keyword>
<evidence type="ECO:0000256" key="3">
    <source>
        <dbReference type="ARBA" id="ARBA00022475"/>
    </source>
</evidence>
<sequence length="216" mass="22906">MSEWAYLFKTGVALFAIVNPFGCLPIFISATDGWSPQDRARTANTVAFTVFLVLIVSALLGDHILAFFSISIPSFQVGGGILLMLIAITMMHGRQSHTRQTPEEAEEVAERNVIAIVPLSIPLLAGPGAISSMIIASQQSTGVWTHFGLVIPVAAVCLVIWLVLRLSSRIAQRLGTIGINVITRLMGLILAAMAVEFIAHGISGLFPGLATSAAAL</sequence>
<evidence type="ECO:0000256" key="6">
    <source>
        <dbReference type="ARBA" id="ARBA00023136"/>
    </source>
</evidence>
<dbReference type="InterPro" id="IPR002771">
    <property type="entry name" value="Multi_antbiot-R_MarC"/>
</dbReference>
<dbReference type="RefSeq" id="WP_123237069.1">
    <property type="nucleotide sequence ID" value="NZ_RJVP01000002.1"/>
</dbReference>
<reference evidence="8 9" key="1">
    <citation type="submission" date="2018-10" db="EMBL/GenBank/DDBJ databases">
        <authorList>
            <person name="Chen W.-M."/>
        </authorList>
    </citation>
    <scope>NUCLEOTIDE SEQUENCE [LARGE SCALE GENOMIC DNA]</scope>
    <source>
        <strain evidence="8 9">H-5</strain>
    </source>
</reference>
<dbReference type="AlphaFoldDB" id="A0A3N0V382"/>
<comment type="subcellular location">
    <subcellularLocation>
        <location evidence="1 7">Cell membrane</location>
        <topology evidence="1 7">Multi-pass membrane protein</topology>
    </subcellularLocation>
</comment>
<keyword evidence="3" id="KW-1003">Cell membrane</keyword>
<evidence type="ECO:0000256" key="5">
    <source>
        <dbReference type="ARBA" id="ARBA00022989"/>
    </source>
</evidence>
<dbReference type="NCBIfam" id="NF008320">
    <property type="entry name" value="PRK11111.1"/>
    <property type="match status" value="1"/>
</dbReference>
<evidence type="ECO:0000313" key="8">
    <source>
        <dbReference type="EMBL" id="ROH87267.1"/>
    </source>
</evidence>
<comment type="similarity">
    <text evidence="2 7">Belongs to the UPF0056 (MarC) family.</text>
</comment>
<dbReference type="GO" id="GO:0005886">
    <property type="term" value="C:plasma membrane"/>
    <property type="evidence" value="ECO:0007669"/>
    <property type="project" value="UniProtKB-SubCell"/>
</dbReference>
<organism evidence="8 9">
    <name type="scientific">Pseudomethylobacillus aquaticus</name>
    <dbReference type="NCBI Taxonomy" id="2676064"/>
    <lineage>
        <taxon>Bacteria</taxon>
        <taxon>Pseudomonadati</taxon>
        <taxon>Pseudomonadota</taxon>
        <taxon>Betaproteobacteria</taxon>
        <taxon>Nitrosomonadales</taxon>
        <taxon>Methylophilaceae</taxon>
        <taxon>Pseudomethylobacillus</taxon>
    </lineage>
</organism>
<accession>A0A3N0V382</accession>
<evidence type="ECO:0000256" key="2">
    <source>
        <dbReference type="ARBA" id="ARBA00009784"/>
    </source>
</evidence>
<dbReference type="NCBIfam" id="TIGR00427">
    <property type="entry name" value="NAAT family transporter"/>
    <property type="match status" value="1"/>
</dbReference>
<keyword evidence="5 7" id="KW-1133">Transmembrane helix</keyword>
<proteinExistence type="inferred from homology"/>
<feature type="transmembrane region" description="Helical" evidence="7">
    <location>
        <begin position="42"/>
        <end position="60"/>
    </location>
</feature>
<dbReference type="Proteomes" id="UP000275137">
    <property type="component" value="Unassembled WGS sequence"/>
</dbReference>
<feature type="transmembrane region" description="Helical" evidence="7">
    <location>
        <begin position="6"/>
        <end position="30"/>
    </location>
</feature>
<name>A0A3N0V382_9PROT</name>
<evidence type="ECO:0000256" key="7">
    <source>
        <dbReference type="RuleBase" id="RU362048"/>
    </source>
</evidence>
<evidence type="ECO:0000313" key="9">
    <source>
        <dbReference type="Proteomes" id="UP000275137"/>
    </source>
</evidence>
<comment type="caution">
    <text evidence="8">The sequence shown here is derived from an EMBL/GenBank/DDBJ whole genome shotgun (WGS) entry which is preliminary data.</text>
</comment>
<feature type="transmembrane region" description="Helical" evidence="7">
    <location>
        <begin position="66"/>
        <end position="91"/>
    </location>
</feature>
<dbReference type="EMBL" id="RJVP01000002">
    <property type="protein sequence ID" value="ROH87267.1"/>
    <property type="molecule type" value="Genomic_DNA"/>
</dbReference>
<evidence type="ECO:0000256" key="4">
    <source>
        <dbReference type="ARBA" id="ARBA00022692"/>
    </source>
</evidence>
<feature type="transmembrane region" description="Helical" evidence="7">
    <location>
        <begin position="185"/>
        <end position="206"/>
    </location>
</feature>
<keyword evidence="4 7" id="KW-0812">Transmembrane</keyword>
<gene>
    <name evidence="8" type="ORF">ED236_06265</name>
</gene>
<feature type="transmembrane region" description="Helical" evidence="7">
    <location>
        <begin position="143"/>
        <end position="164"/>
    </location>
</feature>
<evidence type="ECO:0000256" key="1">
    <source>
        <dbReference type="ARBA" id="ARBA00004651"/>
    </source>
</evidence>
<protein>
    <recommendedName>
        <fullName evidence="7">UPF0056 membrane protein</fullName>
    </recommendedName>
</protein>
<dbReference type="PANTHER" id="PTHR33508">
    <property type="entry name" value="UPF0056 MEMBRANE PROTEIN YHCE"/>
    <property type="match status" value="1"/>
</dbReference>
<feature type="transmembrane region" description="Helical" evidence="7">
    <location>
        <begin position="112"/>
        <end position="137"/>
    </location>
</feature>
<dbReference type="PANTHER" id="PTHR33508:SF1">
    <property type="entry name" value="UPF0056 MEMBRANE PROTEIN YHCE"/>
    <property type="match status" value="1"/>
</dbReference>